<dbReference type="RefSeq" id="WP_194844721.1">
    <property type="nucleotide sequence ID" value="NZ_CP075585.1"/>
</dbReference>
<protein>
    <submittedName>
        <fullName evidence="1">Uncharacterized protein</fullName>
    </submittedName>
</protein>
<proteinExistence type="predicted"/>
<organism evidence="1 2">
    <name type="scientific">Candidatus Rhabdochlamydia porcellionis</name>
    <dbReference type="NCBI Taxonomy" id="225148"/>
    <lineage>
        <taxon>Bacteria</taxon>
        <taxon>Pseudomonadati</taxon>
        <taxon>Chlamydiota</taxon>
        <taxon>Chlamydiia</taxon>
        <taxon>Parachlamydiales</taxon>
        <taxon>Candidatus Rhabdochlamydiaceae</taxon>
        <taxon>Candidatus Rhabdochlamydia</taxon>
    </lineage>
</organism>
<evidence type="ECO:0000313" key="2">
    <source>
        <dbReference type="Proteomes" id="UP000822862"/>
    </source>
</evidence>
<keyword evidence="2" id="KW-1185">Reference proteome</keyword>
<gene>
    <name evidence="1" type="ORF">RHAB15C_0001078</name>
</gene>
<evidence type="ECO:0000313" key="1">
    <source>
        <dbReference type="EMBL" id="QZA59193.1"/>
    </source>
</evidence>
<reference evidence="1 2" key="1">
    <citation type="submission" date="2021-05" db="EMBL/GenBank/DDBJ databases">
        <title>Ecology and evolution of chlamydial symbionts of arthropods.</title>
        <authorList>
            <person name="Halter T."/>
            <person name="Sixt B.S."/>
            <person name="Toenshoff E.R."/>
            <person name="Koestlbacher S."/>
            <person name="Schulz F."/>
            <person name="Kostanjsek R."/>
            <person name="Collingro A."/>
            <person name="Hendrickx F."/>
            <person name="Horn M."/>
        </authorList>
    </citation>
    <scope>NUCLEOTIDE SEQUENCE [LARGE SCALE GENOMIC DNA]</scope>
    <source>
        <strain evidence="1 2">15C</strain>
    </source>
</reference>
<dbReference type="Proteomes" id="UP000822862">
    <property type="component" value="Chromosome"/>
</dbReference>
<dbReference type="EMBL" id="CP075585">
    <property type="protein sequence ID" value="QZA59193.1"/>
    <property type="molecule type" value="Genomic_DNA"/>
</dbReference>
<sequence length="83" mass="9781">MRIIGFIFMLFVWVNPLMSGVDVNIDSPPDSGYYYYDNDEGYYYWNGPGYYNGIWFDNEDNWHHYHGHGGGHYHRGHGGGHHH</sequence>
<name>A0ABX8Z4G0_9BACT</name>
<accession>A0ABX8Z4G0</accession>